<evidence type="ECO:0000256" key="6">
    <source>
        <dbReference type="ARBA" id="ARBA00022989"/>
    </source>
</evidence>
<comment type="similarity">
    <text evidence="2 8">Belongs to the NiCoT transporter (TC 2.A.52) family.</text>
</comment>
<dbReference type="EMBL" id="FPBV01000010">
    <property type="protein sequence ID" value="SFU85545.1"/>
    <property type="molecule type" value="Genomic_DNA"/>
</dbReference>
<dbReference type="Pfam" id="PF03824">
    <property type="entry name" value="NicO"/>
    <property type="match status" value="1"/>
</dbReference>
<keyword evidence="7 8" id="KW-0472">Membrane</keyword>
<dbReference type="STRING" id="392015.SAMN05421543_11092"/>
<protein>
    <recommendedName>
        <fullName evidence="8">Nickel/cobalt efflux system</fullName>
    </recommendedName>
</protein>
<dbReference type="InterPro" id="IPR011541">
    <property type="entry name" value="Ni/Co_transpt_high_affinity"/>
</dbReference>
<evidence type="ECO:0000256" key="2">
    <source>
        <dbReference type="ARBA" id="ARBA00010892"/>
    </source>
</evidence>
<evidence type="ECO:0000256" key="5">
    <source>
        <dbReference type="ARBA" id="ARBA00022692"/>
    </source>
</evidence>
<sequence>MKVGWTRAVRMGTSGRVFVAVALLQAMALAGMALDGARARAMVPLCLLAYTFGLRHALDADHIAAIDNTTRKLVGEGQRPAAAGLWFSLGHSAVVFLLTALVALSLGHARVGGPVAGAGAGAAEDAGPAAGWEAPGLGTVGMCISATYLYAVAVLNWGAWRTALRSLRRVPGRAHDGDTGEDSGTAANASSGGLMARACGRLLRRVRRSRDLFWVGLLFGLGFETATEVAVIAMSAAASAGGAPAALVLTLPLCFAAGMSLLDAADGLVMLHTYTWARGLARSRALYNAVVTGLSVLAALLVGSVEWLQVLGPHVPGLAAVADAAGRLDFGWLGAGITVVFVVFFIRLWRVRRRDGHPVGADGADARGLPS</sequence>
<dbReference type="RefSeq" id="WP_074952543.1">
    <property type="nucleotide sequence ID" value="NZ_FPBV01000010.1"/>
</dbReference>
<dbReference type="AlphaFoldDB" id="A0A1I7JK06"/>
<evidence type="ECO:0000256" key="3">
    <source>
        <dbReference type="ARBA" id="ARBA00022448"/>
    </source>
</evidence>
<comment type="subcellular location">
    <subcellularLocation>
        <location evidence="8">Cell membrane</location>
        <topology evidence="8">Multi-pass membrane protein</topology>
    </subcellularLocation>
    <subcellularLocation>
        <location evidence="1">Endomembrane system</location>
        <topology evidence="1">Multi-pass membrane protein</topology>
    </subcellularLocation>
</comment>
<name>A0A1I7JK06_9BACL</name>
<dbReference type="GO" id="GO:0005886">
    <property type="term" value="C:plasma membrane"/>
    <property type="evidence" value="ECO:0007669"/>
    <property type="project" value="UniProtKB-SubCell"/>
</dbReference>
<reference evidence="10" key="1">
    <citation type="submission" date="2016-10" db="EMBL/GenBank/DDBJ databases">
        <authorList>
            <person name="Varghese N."/>
        </authorList>
    </citation>
    <scope>NUCLEOTIDE SEQUENCE [LARGE SCALE GENOMIC DNA]</scope>
    <source>
        <strain evidence="10">DSM 17980</strain>
    </source>
</reference>
<evidence type="ECO:0000313" key="10">
    <source>
        <dbReference type="Proteomes" id="UP000183508"/>
    </source>
</evidence>
<dbReference type="InterPro" id="IPR004688">
    <property type="entry name" value="Ni/Co_transpt"/>
</dbReference>
<dbReference type="Proteomes" id="UP000183508">
    <property type="component" value="Unassembled WGS sequence"/>
</dbReference>
<feature type="transmembrane region" description="Helical" evidence="8">
    <location>
        <begin position="330"/>
        <end position="349"/>
    </location>
</feature>
<keyword evidence="6 8" id="KW-1133">Transmembrane helix</keyword>
<feature type="transmembrane region" description="Helical" evidence="8">
    <location>
        <begin position="285"/>
        <end position="310"/>
    </location>
</feature>
<evidence type="ECO:0000256" key="7">
    <source>
        <dbReference type="ARBA" id="ARBA00023136"/>
    </source>
</evidence>
<evidence type="ECO:0000256" key="1">
    <source>
        <dbReference type="ARBA" id="ARBA00004127"/>
    </source>
</evidence>
<keyword evidence="4" id="KW-0533">Nickel</keyword>
<feature type="transmembrane region" description="Helical" evidence="8">
    <location>
        <begin position="81"/>
        <end position="104"/>
    </location>
</feature>
<dbReference type="GO" id="GO:0012505">
    <property type="term" value="C:endomembrane system"/>
    <property type="evidence" value="ECO:0007669"/>
    <property type="project" value="UniProtKB-SubCell"/>
</dbReference>
<feature type="transmembrane region" description="Helical" evidence="8">
    <location>
        <begin position="212"/>
        <end position="237"/>
    </location>
</feature>
<feature type="transmembrane region" description="Helical" evidence="8">
    <location>
        <begin position="243"/>
        <end position="264"/>
    </location>
</feature>
<evidence type="ECO:0000313" key="9">
    <source>
        <dbReference type="EMBL" id="SFU85545.1"/>
    </source>
</evidence>
<gene>
    <name evidence="9" type="ORF">SAMN05421543_11092</name>
</gene>
<organism evidence="9 10">
    <name type="scientific">Alicyclobacillus macrosporangiidus</name>
    <dbReference type="NCBI Taxonomy" id="392015"/>
    <lineage>
        <taxon>Bacteria</taxon>
        <taxon>Bacillati</taxon>
        <taxon>Bacillota</taxon>
        <taxon>Bacilli</taxon>
        <taxon>Bacillales</taxon>
        <taxon>Alicyclobacillaceae</taxon>
        <taxon>Alicyclobacillus</taxon>
    </lineage>
</organism>
<keyword evidence="5 8" id="KW-0812">Transmembrane</keyword>
<dbReference type="PANTHER" id="PTHR31611:SF0">
    <property type="entry name" value="HIGH-AFFINITY NICKEL TRANSPORT PROTEIN NIC1"/>
    <property type="match status" value="1"/>
</dbReference>
<feature type="transmembrane region" description="Helical" evidence="8">
    <location>
        <begin position="15"/>
        <end position="34"/>
    </location>
</feature>
<evidence type="ECO:0000256" key="8">
    <source>
        <dbReference type="RuleBase" id="RU362101"/>
    </source>
</evidence>
<keyword evidence="10" id="KW-1185">Reference proteome</keyword>
<evidence type="ECO:0000256" key="4">
    <source>
        <dbReference type="ARBA" id="ARBA00022596"/>
    </source>
</evidence>
<proteinExistence type="inferred from homology"/>
<dbReference type="GO" id="GO:0015099">
    <property type="term" value="F:nickel cation transmembrane transporter activity"/>
    <property type="evidence" value="ECO:0007669"/>
    <property type="project" value="UniProtKB-UniRule"/>
</dbReference>
<keyword evidence="3 8" id="KW-0813">Transport</keyword>
<dbReference type="OrthoDB" id="9776706at2"/>
<feature type="transmembrane region" description="Helical" evidence="8">
    <location>
        <begin position="137"/>
        <end position="159"/>
    </location>
</feature>
<dbReference type="PANTHER" id="PTHR31611">
    <property type="entry name" value="HIGH-AFFINITY NICKEL TRANSPORT PROTEIN NIC1"/>
    <property type="match status" value="1"/>
</dbReference>
<accession>A0A1I7JK06</accession>